<dbReference type="GO" id="GO:0005886">
    <property type="term" value="C:plasma membrane"/>
    <property type="evidence" value="ECO:0007669"/>
    <property type="project" value="TreeGrafter"/>
</dbReference>
<gene>
    <name evidence="7" type="ORF">MAPG_09412</name>
</gene>
<dbReference type="eggNOG" id="KOG2466">
    <property type="taxonomic scope" value="Eukaryota"/>
</dbReference>
<dbReference type="EMBL" id="GL876976">
    <property type="protein sequence ID" value="KLU90887.1"/>
    <property type="molecule type" value="Genomic_DNA"/>
</dbReference>
<reference evidence="7" key="3">
    <citation type="submission" date="2011-03" db="EMBL/GenBank/DDBJ databases">
        <title>Annotation of Magnaporthe poae ATCC 64411.</title>
        <authorList>
            <person name="Ma L.-J."/>
            <person name="Dead R."/>
            <person name="Young S.K."/>
            <person name="Zeng Q."/>
            <person name="Gargeya S."/>
            <person name="Fitzgerald M."/>
            <person name="Haas B."/>
            <person name="Abouelleil A."/>
            <person name="Alvarado L."/>
            <person name="Arachchi H.M."/>
            <person name="Berlin A."/>
            <person name="Brown A."/>
            <person name="Chapman S.B."/>
            <person name="Chen Z."/>
            <person name="Dunbar C."/>
            <person name="Freedman E."/>
            <person name="Gearin G."/>
            <person name="Gellesch M."/>
            <person name="Goldberg J."/>
            <person name="Griggs A."/>
            <person name="Gujja S."/>
            <person name="Heiman D."/>
            <person name="Howarth C."/>
            <person name="Larson L."/>
            <person name="Lui A."/>
            <person name="MacDonald P.J.P."/>
            <person name="Mehta T."/>
            <person name="Montmayeur A."/>
            <person name="Murphy C."/>
            <person name="Neiman D."/>
            <person name="Pearson M."/>
            <person name="Priest M."/>
            <person name="Roberts A."/>
            <person name="Saif S."/>
            <person name="Shea T."/>
            <person name="Shenoy N."/>
            <person name="Sisk P."/>
            <person name="Stolte C."/>
            <person name="Sykes S."/>
            <person name="Yandava C."/>
            <person name="Wortman J."/>
            <person name="Nusbaum C."/>
            <person name="Birren B."/>
        </authorList>
    </citation>
    <scope>NUCLEOTIDE SEQUENCE</scope>
    <source>
        <strain evidence="7">ATCC 64411</strain>
    </source>
</reference>
<evidence type="ECO:0000256" key="2">
    <source>
        <dbReference type="ARBA" id="ARBA00008974"/>
    </source>
</evidence>
<dbReference type="InterPro" id="IPR045225">
    <property type="entry name" value="Uracil/uridine/allantoin_perm"/>
</dbReference>
<dbReference type="VEuPathDB" id="FungiDB:MAPG_09412"/>
<evidence type="ECO:0000256" key="6">
    <source>
        <dbReference type="SAM" id="Phobius"/>
    </source>
</evidence>
<feature type="transmembrane region" description="Helical" evidence="6">
    <location>
        <begin position="186"/>
        <end position="205"/>
    </location>
</feature>
<feature type="transmembrane region" description="Helical" evidence="6">
    <location>
        <begin position="99"/>
        <end position="122"/>
    </location>
</feature>
<accession>A0A0C4E9W2</accession>
<dbReference type="GO" id="GO:0015205">
    <property type="term" value="F:nucleobase transmembrane transporter activity"/>
    <property type="evidence" value="ECO:0007669"/>
    <property type="project" value="TreeGrafter"/>
</dbReference>
<dbReference type="OMA" id="GLCVNMI"/>
<evidence type="ECO:0008006" key="10">
    <source>
        <dbReference type="Google" id="ProtNLM"/>
    </source>
</evidence>
<evidence type="ECO:0000256" key="3">
    <source>
        <dbReference type="ARBA" id="ARBA00022692"/>
    </source>
</evidence>
<organism evidence="8 9">
    <name type="scientific">Magnaporthiopsis poae (strain ATCC 64411 / 73-15)</name>
    <name type="common">Kentucky bluegrass fungus</name>
    <name type="synonym">Magnaporthe poae</name>
    <dbReference type="NCBI Taxonomy" id="644358"/>
    <lineage>
        <taxon>Eukaryota</taxon>
        <taxon>Fungi</taxon>
        <taxon>Dikarya</taxon>
        <taxon>Ascomycota</taxon>
        <taxon>Pezizomycotina</taxon>
        <taxon>Sordariomycetes</taxon>
        <taxon>Sordariomycetidae</taxon>
        <taxon>Magnaporthales</taxon>
        <taxon>Magnaporthaceae</taxon>
        <taxon>Magnaporthiopsis</taxon>
    </lineage>
</organism>
<reference evidence="7" key="2">
    <citation type="submission" date="2010-05" db="EMBL/GenBank/DDBJ databases">
        <title>The Genome Sequence of Magnaporthe poae strain ATCC 64411.</title>
        <authorList>
            <consortium name="The Broad Institute Genome Sequencing Platform"/>
            <consortium name="Broad Institute Genome Sequencing Center for Infectious Disease"/>
            <person name="Ma L.-J."/>
            <person name="Dead R."/>
            <person name="Young S."/>
            <person name="Zeng Q."/>
            <person name="Koehrsen M."/>
            <person name="Alvarado L."/>
            <person name="Berlin A."/>
            <person name="Chapman S.B."/>
            <person name="Chen Z."/>
            <person name="Freedman E."/>
            <person name="Gellesch M."/>
            <person name="Goldberg J."/>
            <person name="Griggs A."/>
            <person name="Gujja S."/>
            <person name="Heilman E.R."/>
            <person name="Heiman D."/>
            <person name="Hepburn T."/>
            <person name="Howarth C."/>
            <person name="Jen D."/>
            <person name="Larson L."/>
            <person name="Mehta T."/>
            <person name="Neiman D."/>
            <person name="Pearson M."/>
            <person name="Roberts A."/>
            <person name="Saif S."/>
            <person name="Shea T."/>
            <person name="Shenoy N."/>
            <person name="Sisk P."/>
            <person name="Stolte C."/>
            <person name="Sykes S."/>
            <person name="Walk T."/>
            <person name="White J."/>
            <person name="Yandava C."/>
            <person name="Haas B."/>
            <person name="Nusbaum C."/>
            <person name="Birren B."/>
        </authorList>
    </citation>
    <scope>NUCLEOTIDE SEQUENCE</scope>
    <source>
        <strain evidence="7">ATCC 64411</strain>
    </source>
</reference>
<dbReference type="Proteomes" id="UP000011715">
    <property type="component" value="Unassembled WGS sequence"/>
</dbReference>
<protein>
    <recommendedName>
        <fullName evidence="10">Thiamine transporter</fullName>
    </recommendedName>
</protein>
<feature type="transmembrane region" description="Helical" evidence="6">
    <location>
        <begin position="418"/>
        <end position="444"/>
    </location>
</feature>
<evidence type="ECO:0000256" key="4">
    <source>
        <dbReference type="ARBA" id="ARBA00022989"/>
    </source>
</evidence>
<dbReference type="PANTHER" id="PTHR30618">
    <property type="entry name" value="NCS1 FAMILY PURINE/PYRIMIDINE TRANSPORTER"/>
    <property type="match status" value="1"/>
</dbReference>
<comment type="subcellular location">
    <subcellularLocation>
        <location evidence="1">Membrane</location>
        <topology evidence="1">Multi-pass membrane protein</topology>
    </subcellularLocation>
</comment>
<dbReference type="InterPro" id="IPR001248">
    <property type="entry name" value="Pur-cyt_permease"/>
</dbReference>
<evidence type="ECO:0000256" key="5">
    <source>
        <dbReference type="ARBA" id="ARBA00023136"/>
    </source>
</evidence>
<dbReference type="PANTHER" id="PTHR30618:SF15">
    <property type="entry name" value="NICOTINAMIDE RIBOSIDE TRANSPORTER 1-RELATED"/>
    <property type="match status" value="1"/>
</dbReference>
<dbReference type="EMBL" id="ADBL01002401">
    <property type="status" value="NOT_ANNOTATED_CDS"/>
    <property type="molecule type" value="Genomic_DNA"/>
</dbReference>
<keyword evidence="5 6" id="KW-0472">Membrane</keyword>
<evidence type="ECO:0000313" key="9">
    <source>
        <dbReference type="Proteomes" id="UP000011715"/>
    </source>
</evidence>
<reference evidence="8" key="5">
    <citation type="submission" date="2015-06" db="UniProtKB">
        <authorList>
            <consortium name="EnsemblFungi"/>
        </authorList>
    </citation>
    <scope>IDENTIFICATION</scope>
    <source>
        <strain evidence="8">ATCC 64411</strain>
    </source>
</reference>
<keyword evidence="9" id="KW-1185">Reference proteome</keyword>
<reference evidence="9" key="1">
    <citation type="submission" date="2010-05" db="EMBL/GenBank/DDBJ databases">
        <title>The genome sequence of Magnaporthe poae strain ATCC 64411.</title>
        <authorList>
            <person name="Ma L.-J."/>
            <person name="Dead R."/>
            <person name="Young S."/>
            <person name="Zeng Q."/>
            <person name="Koehrsen M."/>
            <person name="Alvarado L."/>
            <person name="Berlin A."/>
            <person name="Chapman S.B."/>
            <person name="Chen Z."/>
            <person name="Freedman E."/>
            <person name="Gellesch M."/>
            <person name="Goldberg J."/>
            <person name="Griggs A."/>
            <person name="Gujja S."/>
            <person name="Heilman E.R."/>
            <person name="Heiman D."/>
            <person name="Hepburn T."/>
            <person name="Howarth C."/>
            <person name="Jen D."/>
            <person name="Larson L."/>
            <person name="Mehta T."/>
            <person name="Neiman D."/>
            <person name="Pearson M."/>
            <person name="Roberts A."/>
            <person name="Saif S."/>
            <person name="Shea T."/>
            <person name="Shenoy N."/>
            <person name="Sisk P."/>
            <person name="Stolte C."/>
            <person name="Sykes S."/>
            <person name="Walk T."/>
            <person name="White J."/>
            <person name="Yandava C."/>
            <person name="Haas B."/>
            <person name="Nusbaum C."/>
            <person name="Birren B."/>
        </authorList>
    </citation>
    <scope>NUCLEOTIDE SEQUENCE [LARGE SCALE GENOMIC DNA]</scope>
    <source>
        <strain evidence="9">ATCC 64411 / 73-15</strain>
    </source>
</reference>
<keyword evidence="4 6" id="KW-1133">Transmembrane helix</keyword>
<name>A0A0C4E9W2_MAGP6</name>
<evidence type="ECO:0000313" key="8">
    <source>
        <dbReference type="EnsemblFungi" id="MAPG_09412T0"/>
    </source>
</evidence>
<dbReference type="OrthoDB" id="2018619at2759"/>
<feature type="transmembrane region" description="Helical" evidence="6">
    <location>
        <begin position="211"/>
        <end position="234"/>
    </location>
</feature>
<dbReference type="AlphaFoldDB" id="A0A0C4E9W2"/>
<dbReference type="Pfam" id="PF02133">
    <property type="entry name" value="Transp_cyt_pur"/>
    <property type="match status" value="1"/>
</dbReference>
<reference evidence="8" key="4">
    <citation type="journal article" date="2015" name="G3 (Bethesda)">
        <title>Genome sequences of three phytopathogenic species of the Magnaporthaceae family of fungi.</title>
        <authorList>
            <person name="Okagaki L.H."/>
            <person name="Nunes C.C."/>
            <person name="Sailsbery J."/>
            <person name="Clay B."/>
            <person name="Brown D."/>
            <person name="John T."/>
            <person name="Oh Y."/>
            <person name="Young N."/>
            <person name="Fitzgerald M."/>
            <person name="Haas B.J."/>
            <person name="Zeng Q."/>
            <person name="Young S."/>
            <person name="Adiconis X."/>
            <person name="Fan L."/>
            <person name="Levin J.Z."/>
            <person name="Mitchell T.K."/>
            <person name="Okubara P.A."/>
            <person name="Farman M.L."/>
            <person name="Kohn L.M."/>
            <person name="Birren B."/>
            <person name="Ma L.-J."/>
            <person name="Dean R.A."/>
        </authorList>
    </citation>
    <scope>NUCLEOTIDE SEQUENCE</scope>
    <source>
        <strain evidence="8">ATCC 64411 / 73-15</strain>
    </source>
</reference>
<evidence type="ECO:0000256" key="1">
    <source>
        <dbReference type="ARBA" id="ARBA00004141"/>
    </source>
</evidence>
<dbReference type="Gene3D" id="1.10.4160.10">
    <property type="entry name" value="Hydantoin permease"/>
    <property type="match status" value="1"/>
</dbReference>
<proteinExistence type="inferred from homology"/>
<sequence>MASPSRTRETEPLLRSHPSRTNTSLLSILTTHLSLPDTTHPSTAPSTALLNPDIIPLPPSRRIWGPLQYLSFFSSAQFTITAWSAAAAILSLSLSVPSILAAMFATELAVVVLATATGSVGSSWHVSFPVSQRFVLGIRGSYVAVAMRVLLSVVWYGMQAWLGGLCVAAALSSCSRAFLSIPTTTTRGLVGFAIFQAVAAPLMWFRRPETAARALAVANCMSLAVMLFITVWACRAAGGLDAVLRAAPAPASPSDPNISPAWTWFYAVTSGIGGISAGILNQSDYTRFARRPGAQVPGLAMATFIPGSVVPLMSILTASATRIIWPDSPSSPFWDPLSIVEQWLRDDYSPATQAAALACALGLACSQLAENVMGNGYAAGMDLAGLFPRYVDVRRGSVACAVLSCAIRPWLLYGTPSVFIAAMASFSVFLAPLTGIVVTDYFLLRKQKIELSALYTLSPEGSYYFTRGFNPRSIAVWAACSVPAVPGMVARLAPSVHVPGWLVRYNQGNYFFGQCMRQSLSLFVFGACRSARNPASFAAAVSQVPVKLEIKKEFWLTLPGPIFSPGYAVPGFFTASLVYYVVVRALPPTGLGRYDRDDVYGTFTRDEALQKGITLSQTLRQDNESLHSPVDGTVGCGRE</sequence>
<feature type="transmembrane region" description="Helical" evidence="6">
    <location>
        <begin position="69"/>
        <end position="93"/>
    </location>
</feature>
<keyword evidence="3 6" id="KW-0812">Transmembrane</keyword>
<dbReference type="EnsemblFungi" id="MAPG_09412T0">
    <property type="protein sequence ID" value="MAPG_09412T0"/>
    <property type="gene ID" value="MAPG_09412"/>
</dbReference>
<feature type="transmembrane region" description="Helical" evidence="6">
    <location>
        <begin position="299"/>
        <end position="325"/>
    </location>
</feature>
<evidence type="ECO:0000313" key="7">
    <source>
        <dbReference type="EMBL" id="KLU90887.1"/>
    </source>
</evidence>
<comment type="similarity">
    <text evidence="2">Belongs to the purine-cytosine permease (2.A.39) family.</text>
</comment>